<dbReference type="InterPro" id="IPR003439">
    <property type="entry name" value="ABC_transporter-like_ATP-bd"/>
</dbReference>
<keyword evidence="1" id="KW-0547">Nucleotide-binding</keyword>
<sequence length="221" mass="23328">MEIHAQRVGVTGAHGPLLRPTTLRIGAGEFVLVAGEPGAGHTALGLALSGRLRPSTGSVLLDGSDDPAELRERVALVDAPEVNEPEAALKLSTVVGEELAMIGRRSGRKAVADWLVDHGADAHANSRFEHVPADLRCALLLELAAARPGVRTLVLDSPDRYHGTPETWLALARAQVSPERSVVALCSTSTARLLDVPAARLGEDNTPEVETEEPEVQETTA</sequence>
<name>A0A9X2VKE2_9PSEU</name>
<keyword evidence="6" id="KW-1185">Reference proteome</keyword>
<feature type="compositionally biased region" description="Acidic residues" evidence="3">
    <location>
        <begin position="205"/>
        <end position="221"/>
    </location>
</feature>
<accession>A0A9X2VKE2</accession>
<dbReference type="SMART" id="SM00382">
    <property type="entry name" value="AAA"/>
    <property type="match status" value="1"/>
</dbReference>
<evidence type="ECO:0000259" key="4">
    <source>
        <dbReference type="SMART" id="SM00382"/>
    </source>
</evidence>
<reference evidence="5" key="1">
    <citation type="submission" date="2022-08" db="EMBL/GenBank/DDBJ databases">
        <authorList>
            <person name="Tistechok S."/>
            <person name="Samborskyy M."/>
            <person name="Roman I."/>
        </authorList>
    </citation>
    <scope>NUCLEOTIDE SEQUENCE</scope>
    <source>
        <strain evidence="5">DSM 103496</strain>
    </source>
</reference>
<proteinExistence type="predicted"/>
<dbReference type="Gene3D" id="3.40.50.300">
    <property type="entry name" value="P-loop containing nucleotide triphosphate hydrolases"/>
    <property type="match status" value="1"/>
</dbReference>
<evidence type="ECO:0000313" key="6">
    <source>
        <dbReference type="Proteomes" id="UP001141259"/>
    </source>
</evidence>
<dbReference type="GO" id="GO:0016887">
    <property type="term" value="F:ATP hydrolysis activity"/>
    <property type="evidence" value="ECO:0007669"/>
    <property type="project" value="InterPro"/>
</dbReference>
<dbReference type="EMBL" id="JANYMP010000006">
    <property type="protein sequence ID" value="MCS7478136.1"/>
    <property type="molecule type" value="Genomic_DNA"/>
</dbReference>
<evidence type="ECO:0000256" key="1">
    <source>
        <dbReference type="ARBA" id="ARBA00022741"/>
    </source>
</evidence>
<dbReference type="InterPro" id="IPR027417">
    <property type="entry name" value="P-loop_NTPase"/>
</dbReference>
<dbReference type="Proteomes" id="UP001141259">
    <property type="component" value="Unassembled WGS sequence"/>
</dbReference>
<feature type="region of interest" description="Disordered" evidence="3">
    <location>
        <begin position="200"/>
        <end position="221"/>
    </location>
</feature>
<gene>
    <name evidence="5" type="ORF">NZH93_14850</name>
</gene>
<evidence type="ECO:0000256" key="3">
    <source>
        <dbReference type="SAM" id="MobiDB-lite"/>
    </source>
</evidence>
<feature type="domain" description="AAA+ ATPase" evidence="4">
    <location>
        <begin position="27"/>
        <end position="207"/>
    </location>
</feature>
<evidence type="ECO:0000313" key="5">
    <source>
        <dbReference type="EMBL" id="MCS7478136.1"/>
    </source>
</evidence>
<comment type="caution">
    <text evidence="5">The sequence shown here is derived from an EMBL/GenBank/DDBJ whole genome shotgun (WGS) entry which is preliminary data.</text>
</comment>
<evidence type="ECO:0000256" key="2">
    <source>
        <dbReference type="ARBA" id="ARBA00022840"/>
    </source>
</evidence>
<dbReference type="GO" id="GO:0005524">
    <property type="term" value="F:ATP binding"/>
    <property type="evidence" value="ECO:0007669"/>
    <property type="project" value="UniProtKB-KW"/>
</dbReference>
<dbReference type="Pfam" id="PF00005">
    <property type="entry name" value="ABC_tran"/>
    <property type="match status" value="1"/>
</dbReference>
<dbReference type="SUPFAM" id="SSF52540">
    <property type="entry name" value="P-loop containing nucleoside triphosphate hydrolases"/>
    <property type="match status" value="1"/>
</dbReference>
<organism evidence="5 6">
    <name type="scientific">Umezawaea endophytica</name>
    <dbReference type="NCBI Taxonomy" id="1654476"/>
    <lineage>
        <taxon>Bacteria</taxon>
        <taxon>Bacillati</taxon>
        <taxon>Actinomycetota</taxon>
        <taxon>Actinomycetes</taxon>
        <taxon>Pseudonocardiales</taxon>
        <taxon>Pseudonocardiaceae</taxon>
        <taxon>Umezawaea</taxon>
    </lineage>
</organism>
<protein>
    <recommendedName>
        <fullName evidence="4">AAA+ ATPase domain-containing protein</fullName>
    </recommendedName>
</protein>
<dbReference type="AlphaFoldDB" id="A0A9X2VKE2"/>
<keyword evidence="2" id="KW-0067">ATP-binding</keyword>
<dbReference type="RefSeq" id="WP_259623645.1">
    <property type="nucleotide sequence ID" value="NZ_JANYMP010000006.1"/>
</dbReference>
<dbReference type="InterPro" id="IPR003593">
    <property type="entry name" value="AAA+_ATPase"/>
</dbReference>